<proteinExistence type="predicted"/>
<sequence>MAMVLDVKGVNRGLQHRLANLQQQQASKINLGTAHKYFSRMSFGGQMISRLDGSAKCGGCGK</sequence>
<protein>
    <submittedName>
        <fullName evidence="1">Uncharacterized protein</fullName>
    </submittedName>
</protein>
<dbReference type="EMBL" id="MN739027">
    <property type="protein sequence ID" value="QHT35868.1"/>
    <property type="molecule type" value="Genomic_DNA"/>
</dbReference>
<dbReference type="AlphaFoldDB" id="A0A6C0F2X3"/>
<organism evidence="1">
    <name type="scientific">viral metagenome</name>
    <dbReference type="NCBI Taxonomy" id="1070528"/>
    <lineage>
        <taxon>unclassified sequences</taxon>
        <taxon>metagenomes</taxon>
        <taxon>organismal metagenomes</taxon>
    </lineage>
</organism>
<evidence type="ECO:0000313" key="1">
    <source>
        <dbReference type="EMBL" id="QHT35868.1"/>
    </source>
</evidence>
<name>A0A6C0F2X3_9ZZZZ</name>
<accession>A0A6C0F2X3</accession>
<reference evidence="1" key="1">
    <citation type="journal article" date="2020" name="Nature">
        <title>Giant virus diversity and host interactions through global metagenomics.</title>
        <authorList>
            <person name="Schulz F."/>
            <person name="Roux S."/>
            <person name="Paez-Espino D."/>
            <person name="Jungbluth S."/>
            <person name="Walsh D.A."/>
            <person name="Denef V.J."/>
            <person name="McMahon K.D."/>
            <person name="Konstantinidis K.T."/>
            <person name="Eloe-Fadrosh E.A."/>
            <person name="Kyrpides N.C."/>
            <person name="Woyke T."/>
        </authorList>
    </citation>
    <scope>NUCLEOTIDE SEQUENCE</scope>
    <source>
        <strain evidence="1">GVMAG-M-3300009182-46</strain>
    </source>
</reference>